<dbReference type="Proteomes" id="UP000092462">
    <property type="component" value="Unassembled WGS sequence"/>
</dbReference>
<protein>
    <submittedName>
        <fullName evidence="2">Uncharacterized protein</fullName>
    </submittedName>
</protein>
<keyword evidence="3" id="KW-1185">Reference proteome</keyword>
<evidence type="ECO:0000313" key="3">
    <source>
        <dbReference type="Proteomes" id="UP000092462"/>
    </source>
</evidence>
<dbReference type="EnsemblMetazoa" id="PPAI000469-RA">
    <property type="protein sequence ID" value="PPAI000469-PA"/>
    <property type="gene ID" value="PPAI000469"/>
</dbReference>
<organism evidence="2 3">
    <name type="scientific">Phlebotomus papatasi</name>
    <name type="common">Sandfly</name>
    <dbReference type="NCBI Taxonomy" id="29031"/>
    <lineage>
        <taxon>Eukaryota</taxon>
        <taxon>Metazoa</taxon>
        <taxon>Ecdysozoa</taxon>
        <taxon>Arthropoda</taxon>
        <taxon>Hexapoda</taxon>
        <taxon>Insecta</taxon>
        <taxon>Pterygota</taxon>
        <taxon>Neoptera</taxon>
        <taxon>Endopterygota</taxon>
        <taxon>Diptera</taxon>
        <taxon>Nematocera</taxon>
        <taxon>Psychodoidea</taxon>
        <taxon>Psychodidae</taxon>
        <taxon>Phlebotomus</taxon>
        <taxon>Phlebotomus</taxon>
    </lineage>
</organism>
<comment type="similarity">
    <text evidence="1">Belongs to the UPF0489 family.</text>
</comment>
<name>A0A1B0CZE7_PHLPP</name>
<sequence length="355" mass="41323">MEKKLRTFDKIPIFIVEDHNDVLQFIYRCLGSRHLPFEGNTLIHFDAHPDLTVPMKLPSETVYDRETLLSSLSIENWIIPTCFAGHVSRIFWVRQEWASQIPPGRHDFVVGENPSGKIRVNSELEYFISEGSFTPTERLKCQKNVEFHVGTTKDILLSDTKPNTFILDIDLDYFSTHNPFLKLHEEVNLYGKLSEIYSYKFNRNDILGTVECRIEQLEYLERIFTHLQETSGNIESFEEKDHRLFEKIYNLHGDIVENCTSSVDWEIIHSAGCTLDSTQLPHHEATEEELRDSLASFKDFLEKLPKPTIITISRSSDDDYCPSHQVDTIQNNVLDILRDIYGDSLTDHPQFFYKD</sequence>
<accession>A0A1B0CZE7</accession>
<dbReference type="InterPro" id="IPR024131">
    <property type="entry name" value="UPF0489"/>
</dbReference>
<evidence type="ECO:0000256" key="1">
    <source>
        <dbReference type="ARBA" id="ARBA00007099"/>
    </source>
</evidence>
<dbReference type="PANTHER" id="PTHR13225">
    <property type="entry name" value="MISEXPRESSION SUPPRESSOR OF RAS 6"/>
    <property type="match status" value="1"/>
</dbReference>
<dbReference type="VEuPathDB" id="VectorBase:PPAPM1_008931"/>
<dbReference type="Pfam" id="PF12640">
    <property type="entry name" value="UPF0489"/>
    <property type="match status" value="1"/>
</dbReference>
<dbReference type="PANTHER" id="PTHR13225:SF3">
    <property type="entry name" value="UPF0489 PROTEIN C5ORF22"/>
    <property type="match status" value="1"/>
</dbReference>
<dbReference type="EMBL" id="AJVK01020708">
    <property type="status" value="NOT_ANNOTATED_CDS"/>
    <property type="molecule type" value="Genomic_DNA"/>
</dbReference>
<dbReference type="AlphaFoldDB" id="A0A1B0CZE7"/>
<reference evidence="2" key="1">
    <citation type="submission" date="2022-08" db="UniProtKB">
        <authorList>
            <consortium name="EnsemblMetazoa"/>
        </authorList>
    </citation>
    <scope>IDENTIFICATION</scope>
    <source>
        <strain evidence="2">Israel</strain>
    </source>
</reference>
<proteinExistence type="inferred from homology"/>
<dbReference type="VEuPathDB" id="VectorBase:PPAI000469"/>
<evidence type="ECO:0000313" key="2">
    <source>
        <dbReference type="EnsemblMetazoa" id="PPAI000469-PA"/>
    </source>
</evidence>